<name>A0ACB1B2F1_MELEN</name>
<accession>A0ACB1B2F1</accession>
<gene>
    <name evidence="1" type="ORF">MENTE1834_LOCUS45421</name>
</gene>
<keyword evidence="2" id="KW-1185">Reference proteome</keyword>
<protein>
    <submittedName>
        <fullName evidence="1">Uncharacterized protein</fullName>
    </submittedName>
</protein>
<evidence type="ECO:0000313" key="1">
    <source>
        <dbReference type="EMBL" id="CAK5114706.1"/>
    </source>
</evidence>
<dbReference type="EMBL" id="CAVMJV010000151">
    <property type="protein sequence ID" value="CAK5114706.1"/>
    <property type="molecule type" value="Genomic_DNA"/>
</dbReference>
<organism evidence="1 2">
    <name type="scientific">Meloidogyne enterolobii</name>
    <name type="common">Root-knot nematode worm</name>
    <name type="synonym">Meloidogyne mayaguensis</name>
    <dbReference type="NCBI Taxonomy" id="390850"/>
    <lineage>
        <taxon>Eukaryota</taxon>
        <taxon>Metazoa</taxon>
        <taxon>Ecdysozoa</taxon>
        <taxon>Nematoda</taxon>
        <taxon>Chromadorea</taxon>
        <taxon>Rhabditida</taxon>
        <taxon>Tylenchina</taxon>
        <taxon>Tylenchomorpha</taxon>
        <taxon>Tylenchoidea</taxon>
        <taxon>Meloidogynidae</taxon>
        <taxon>Meloidogyninae</taxon>
        <taxon>Meloidogyne</taxon>
    </lineage>
</organism>
<proteinExistence type="predicted"/>
<evidence type="ECO:0000313" key="2">
    <source>
        <dbReference type="Proteomes" id="UP001497535"/>
    </source>
</evidence>
<sequence>MVLLELIYAKSRSTIRAFVRLTTTTLSTNKVVGLWLLGCTGVVYESGLSMVKWDLIKTMKPPFNQNEWEIEFENYKKYPEYKQWGRAVGLIFIVPCTYFWLRGYFSNGIKRRMLFAGSLILAQGVIGWWMVKSGLKQTTAVKDDSFVPRVSQYRLVVHLSLAFILYGVLLWNGLSCLFTPFDVHGSKLAIFSTILLGAFVAGLDAGLVYNSWPKYSGKWIPHELMSRDIFGIDQFFSNPVSVQFLHRNLVKFLQYWFLILSYYFQAYLTLIVVSLTWFKGRNMKLSNRAKFALHTLLAACFTQAALGIGTLIYEVPISIASIHQNGALVLYSVIIWLSNEIRRIPK</sequence>
<comment type="caution">
    <text evidence="1">The sequence shown here is derived from an EMBL/GenBank/DDBJ whole genome shotgun (WGS) entry which is preliminary data.</text>
</comment>
<reference evidence="1" key="1">
    <citation type="submission" date="2023-11" db="EMBL/GenBank/DDBJ databases">
        <authorList>
            <person name="Poullet M."/>
        </authorList>
    </citation>
    <scope>NUCLEOTIDE SEQUENCE</scope>
    <source>
        <strain evidence="1">E1834</strain>
    </source>
</reference>
<dbReference type="Proteomes" id="UP001497535">
    <property type="component" value="Unassembled WGS sequence"/>
</dbReference>